<evidence type="ECO:0000256" key="2">
    <source>
        <dbReference type="ARBA" id="ARBA00011006"/>
    </source>
</evidence>
<evidence type="ECO:0008006" key="10">
    <source>
        <dbReference type="Google" id="ProtNLM"/>
    </source>
</evidence>
<dbReference type="STRING" id="33978.A6M13_06060"/>
<dbReference type="RefSeq" id="WP_066547790.1">
    <property type="nucleotide sequence ID" value="NZ_MASJ01000039.1"/>
</dbReference>
<evidence type="ECO:0000313" key="9">
    <source>
        <dbReference type="Proteomes" id="UP000093199"/>
    </source>
</evidence>
<dbReference type="InterPro" id="IPR007341">
    <property type="entry name" value="Transgly_assoc"/>
</dbReference>
<evidence type="ECO:0000256" key="7">
    <source>
        <dbReference type="SAM" id="Phobius"/>
    </source>
</evidence>
<feature type="transmembrane region" description="Helical" evidence="7">
    <location>
        <begin position="58"/>
        <end position="78"/>
    </location>
</feature>
<dbReference type="AlphaFoldDB" id="A0A1C0Y748"/>
<comment type="caution">
    <text evidence="8">The sequence shown here is derived from an EMBL/GenBank/DDBJ whole genome shotgun (WGS) entry which is preliminary data.</text>
</comment>
<dbReference type="GO" id="GO:0005886">
    <property type="term" value="C:plasma membrane"/>
    <property type="evidence" value="ECO:0007669"/>
    <property type="project" value="UniProtKB-SubCell"/>
</dbReference>
<proteinExistence type="inferred from homology"/>
<accession>A0A1C0Y748</accession>
<gene>
    <name evidence="8" type="ORF">A6M13_06060</name>
</gene>
<comment type="subcellular location">
    <subcellularLocation>
        <location evidence="1">Cell membrane</location>
        <topology evidence="1">Multi-pass membrane protein</topology>
    </subcellularLocation>
</comment>
<dbReference type="Pfam" id="PF04226">
    <property type="entry name" value="Transgly_assoc"/>
    <property type="match status" value="1"/>
</dbReference>
<reference evidence="8 9" key="1">
    <citation type="submission" date="2016-07" db="EMBL/GenBank/DDBJ databases">
        <title>Caryophanon tenue genome sequencing.</title>
        <authorList>
            <person name="Verma A."/>
            <person name="Pal Y."/>
            <person name="Krishnamurthi S."/>
        </authorList>
    </citation>
    <scope>NUCLEOTIDE SEQUENCE [LARGE SCALE GENOMIC DNA]</scope>
    <source>
        <strain evidence="8 9">DSM 14152</strain>
    </source>
</reference>
<organism evidence="8 9">
    <name type="scientific">Caryophanon tenue</name>
    <dbReference type="NCBI Taxonomy" id="33978"/>
    <lineage>
        <taxon>Bacteria</taxon>
        <taxon>Bacillati</taxon>
        <taxon>Bacillota</taxon>
        <taxon>Bacilli</taxon>
        <taxon>Bacillales</taxon>
        <taxon>Caryophanaceae</taxon>
        <taxon>Caryophanon</taxon>
    </lineage>
</organism>
<dbReference type="Proteomes" id="UP000093199">
    <property type="component" value="Unassembled WGS sequence"/>
</dbReference>
<feature type="transmembrane region" description="Helical" evidence="7">
    <location>
        <begin position="6"/>
        <end position="23"/>
    </location>
</feature>
<evidence type="ECO:0000313" key="8">
    <source>
        <dbReference type="EMBL" id="OCS82963.1"/>
    </source>
</evidence>
<feature type="transmembrane region" description="Helical" evidence="7">
    <location>
        <begin position="30"/>
        <end position="52"/>
    </location>
</feature>
<dbReference type="PANTHER" id="PTHR33884">
    <property type="entry name" value="UPF0410 PROTEIN YMGE"/>
    <property type="match status" value="1"/>
</dbReference>
<sequence>MISFIWYLIIGGILGWLAGVILGKDVPGGVIGNIIAGIIGSWIGSMILGSMGPQVSDFYIFPALIGAIVLILIVSFALKALGRGTSH</sequence>
<keyword evidence="3" id="KW-1003">Cell membrane</keyword>
<keyword evidence="9" id="KW-1185">Reference proteome</keyword>
<dbReference type="PANTHER" id="PTHR33884:SF3">
    <property type="entry name" value="UPF0410 PROTEIN YMGE"/>
    <property type="match status" value="1"/>
</dbReference>
<evidence type="ECO:0000256" key="5">
    <source>
        <dbReference type="ARBA" id="ARBA00022989"/>
    </source>
</evidence>
<evidence type="ECO:0000256" key="1">
    <source>
        <dbReference type="ARBA" id="ARBA00004651"/>
    </source>
</evidence>
<protein>
    <recommendedName>
        <fullName evidence="10">Transglycosylase</fullName>
    </recommendedName>
</protein>
<evidence type="ECO:0000256" key="6">
    <source>
        <dbReference type="ARBA" id="ARBA00023136"/>
    </source>
</evidence>
<comment type="similarity">
    <text evidence="2">Belongs to the UPF0410 family.</text>
</comment>
<keyword evidence="6 7" id="KW-0472">Membrane</keyword>
<evidence type="ECO:0000256" key="4">
    <source>
        <dbReference type="ARBA" id="ARBA00022692"/>
    </source>
</evidence>
<name>A0A1C0Y748_9BACL</name>
<keyword evidence="4 7" id="KW-0812">Transmembrane</keyword>
<keyword evidence="5 7" id="KW-1133">Transmembrane helix</keyword>
<evidence type="ECO:0000256" key="3">
    <source>
        <dbReference type="ARBA" id="ARBA00022475"/>
    </source>
</evidence>
<dbReference type="EMBL" id="MASJ01000039">
    <property type="protein sequence ID" value="OCS82963.1"/>
    <property type="molecule type" value="Genomic_DNA"/>
</dbReference>